<evidence type="ECO:0000259" key="5">
    <source>
        <dbReference type="Pfam" id="PF23138"/>
    </source>
</evidence>
<dbReference type="Pfam" id="PF23138">
    <property type="entry name" value="CTLH_Armc9"/>
    <property type="match status" value="1"/>
</dbReference>
<evidence type="ECO:0000256" key="4">
    <source>
        <dbReference type="ARBA" id="ARBA00022753"/>
    </source>
</evidence>
<evidence type="ECO:0000256" key="2">
    <source>
        <dbReference type="ARBA" id="ARBA00004603"/>
    </source>
</evidence>
<keyword evidence="4" id="KW-0967">Endosome</keyword>
<comment type="subcellular location">
    <subcellularLocation>
        <location evidence="1">Early endosome</location>
    </subcellularLocation>
    <subcellularLocation>
        <location evidence="2">Late endosome</location>
    </subcellularLocation>
</comment>
<evidence type="ECO:0000313" key="6">
    <source>
        <dbReference type="EMBL" id="TPP61179.1"/>
    </source>
</evidence>
<reference evidence="6 7" key="1">
    <citation type="submission" date="2019-04" db="EMBL/GenBank/DDBJ databases">
        <title>Annotation for the trematode Fasciola gigantica.</title>
        <authorList>
            <person name="Choi Y.-J."/>
        </authorList>
    </citation>
    <scope>NUCLEOTIDE SEQUENCE [LARGE SCALE GENOMIC DNA]</scope>
    <source>
        <strain evidence="6">Uganda_cow_1</strain>
    </source>
</reference>
<sequence>MRGSQYLLSGRIVQCKFSGPSVLRNNMCANHEVQDSLSEGIVRQYLTARNFTNALDAFEVEVRKRKPHCFQPADILEILRSSLNESNLRQLVDLWCMLENTYFVRLDPDRQRDAHDLKVYFFKTFITQAVANKRIQKITEFFEKLTLYFAADSDDWRSWYALPYTIDPPSHPDYCMFFTKTWMDILFLSMNNFLCIVFHEDLCQNNLLHRMEVLESRLSENHCTQATHSSQPPFGKLLDDCNELGSIRPLKR</sequence>
<proteinExistence type="inferred from homology"/>
<feature type="domain" description="ARMC9 CTLH-like" evidence="5">
    <location>
        <begin position="77"/>
        <end position="199"/>
    </location>
</feature>
<dbReference type="Proteomes" id="UP000316759">
    <property type="component" value="Unassembled WGS sequence"/>
</dbReference>
<evidence type="ECO:0000256" key="3">
    <source>
        <dbReference type="ARBA" id="ARBA00006128"/>
    </source>
</evidence>
<dbReference type="GO" id="GO:0051898">
    <property type="term" value="P:negative regulation of phosphatidylinositol 3-kinase/protein kinase B signal transduction"/>
    <property type="evidence" value="ECO:0007669"/>
    <property type="project" value="InterPro"/>
</dbReference>
<dbReference type="OrthoDB" id="193023at2759"/>
<dbReference type="GO" id="GO:0045022">
    <property type="term" value="P:early endosome to late endosome transport"/>
    <property type="evidence" value="ECO:0007669"/>
    <property type="project" value="InterPro"/>
</dbReference>
<accession>A0A504YLE8</accession>
<dbReference type="GO" id="GO:0031901">
    <property type="term" value="C:early endosome membrane"/>
    <property type="evidence" value="ECO:0007669"/>
    <property type="project" value="TreeGrafter"/>
</dbReference>
<dbReference type="AlphaFoldDB" id="A0A504YLE8"/>
<dbReference type="InterPro" id="IPR039724">
    <property type="entry name" value="WDR91"/>
</dbReference>
<dbReference type="GO" id="GO:0141039">
    <property type="term" value="F:phosphatidylinositol 3-kinase inhibitor activity"/>
    <property type="evidence" value="ECO:0007669"/>
    <property type="project" value="InterPro"/>
</dbReference>
<dbReference type="EMBL" id="SUNJ01008518">
    <property type="protein sequence ID" value="TPP61179.1"/>
    <property type="molecule type" value="Genomic_DNA"/>
</dbReference>
<evidence type="ECO:0000313" key="7">
    <source>
        <dbReference type="Proteomes" id="UP000316759"/>
    </source>
</evidence>
<dbReference type="STRING" id="46835.A0A504YLE8"/>
<dbReference type="PANTHER" id="PTHR13083">
    <property type="entry name" value="WD REPEAT-CONTAINING PROTEIN 91"/>
    <property type="match status" value="1"/>
</dbReference>
<dbReference type="GO" id="GO:0031902">
    <property type="term" value="C:late endosome membrane"/>
    <property type="evidence" value="ECO:0007669"/>
    <property type="project" value="TreeGrafter"/>
</dbReference>
<evidence type="ECO:0000256" key="1">
    <source>
        <dbReference type="ARBA" id="ARBA00004412"/>
    </source>
</evidence>
<keyword evidence="7" id="KW-1185">Reference proteome</keyword>
<gene>
    <name evidence="6" type="ORF">FGIG_07028</name>
</gene>
<protein>
    <recommendedName>
        <fullName evidence="5">ARMC9 CTLH-like domain-containing protein</fullName>
    </recommendedName>
</protein>
<comment type="caution">
    <text evidence="6">The sequence shown here is derived from an EMBL/GenBank/DDBJ whole genome shotgun (WGS) entry which is preliminary data.</text>
</comment>
<name>A0A504YLE8_FASGI</name>
<comment type="similarity">
    <text evidence="3">Belongs to the WD repeat WDR91 family.</text>
</comment>
<dbReference type="PANTHER" id="PTHR13083:SF3">
    <property type="entry name" value="WD REPEAT-CONTAINING PROTEIN 91"/>
    <property type="match status" value="1"/>
</dbReference>
<dbReference type="InterPro" id="IPR056327">
    <property type="entry name" value="ARMC9_CTLH-like_dom"/>
</dbReference>
<organism evidence="6 7">
    <name type="scientific">Fasciola gigantica</name>
    <name type="common">Giant liver fluke</name>
    <dbReference type="NCBI Taxonomy" id="46835"/>
    <lineage>
        <taxon>Eukaryota</taxon>
        <taxon>Metazoa</taxon>
        <taxon>Spiralia</taxon>
        <taxon>Lophotrochozoa</taxon>
        <taxon>Platyhelminthes</taxon>
        <taxon>Trematoda</taxon>
        <taxon>Digenea</taxon>
        <taxon>Plagiorchiida</taxon>
        <taxon>Echinostomata</taxon>
        <taxon>Echinostomatoidea</taxon>
        <taxon>Fasciolidae</taxon>
        <taxon>Fasciola</taxon>
    </lineage>
</organism>